<reference evidence="1 2" key="1">
    <citation type="submission" date="2007-04" db="EMBL/GenBank/DDBJ databases">
        <authorList>
            <person name="Fulton L."/>
            <person name="Clifton S."/>
            <person name="Fulton B."/>
            <person name="Xu J."/>
            <person name="Minx P."/>
            <person name="Pepin K.H."/>
            <person name="Johnson M."/>
            <person name="Thiruvilangam P."/>
            <person name="Bhonagiri V."/>
            <person name="Nash W.E."/>
            <person name="Mardis E.R."/>
            <person name="Wilson R.K."/>
        </authorList>
    </citation>
    <scope>NUCLEOTIDE SEQUENCE [LARGE SCALE GENOMIC DNA]</scope>
    <source>
        <strain evidence="1 2">ATCC 29149</strain>
    </source>
</reference>
<evidence type="ECO:0000313" key="2">
    <source>
        <dbReference type="Proteomes" id="UP000004410"/>
    </source>
</evidence>
<comment type="caution">
    <text evidence="1">The sequence shown here is derived from an EMBL/GenBank/DDBJ whole genome shotgun (WGS) entry which is preliminary data.</text>
</comment>
<protein>
    <submittedName>
        <fullName evidence="1">Uncharacterized protein</fullName>
    </submittedName>
</protein>
<organism evidence="1 2">
    <name type="scientific">Mediterraneibacter gnavus (strain ATCC 29149 / DSM 114966 / JCM 6515 / VPI C7-9)</name>
    <name type="common">Ruminococcus gnavus</name>
    <dbReference type="NCBI Taxonomy" id="411470"/>
    <lineage>
        <taxon>Bacteria</taxon>
        <taxon>Bacillati</taxon>
        <taxon>Bacillota</taxon>
        <taxon>Clostridia</taxon>
        <taxon>Lachnospirales</taxon>
        <taxon>Lachnospiraceae</taxon>
        <taxon>Mediterraneibacter</taxon>
    </lineage>
</organism>
<sequence length="41" mass="4971">MKNFVKIHKFSLPFLFLTQNYVHKSTIRYIMPGVNSFFTKF</sequence>
<dbReference type="Proteomes" id="UP000004410">
    <property type="component" value="Unassembled WGS sequence"/>
</dbReference>
<dbReference type="AlphaFoldDB" id="A7B2T4"/>
<accession>A7B2T4</accession>
<evidence type="ECO:0000313" key="1">
    <source>
        <dbReference type="EMBL" id="EDN77708.1"/>
    </source>
</evidence>
<reference evidence="1 2" key="2">
    <citation type="submission" date="2007-06" db="EMBL/GenBank/DDBJ databases">
        <title>Draft genome sequence of Ruminococcus gnavus (ATCC 29149).</title>
        <authorList>
            <person name="Sudarsanam P."/>
            <person name="Ley R."/>
            <person name="Guruge J."/>
            <person name="Turnbaugh P.J."/>
            <person name="Mahowald M."/>
            <person name="Liep D."/>
            <person name="Gordon J."/>
        </authorList>
    </citation>
    <scope>NUCLEOTIDE SEQUENCE [LARGE SCALE GENOMIC DNA]</scope>
    <source>
        <strain evidence="1 2">ATCC 29149</strain>
    </source>
</reference>
<gene>
    <name evidence="1" type="ORF">RUMGNA_01863</name>
</gene>
<dbReference type="PaxDb" id="411470-RUMGNA_01863"/>
<dbReference type="EMBL" id="AAYG02000014">
    <property type="protein sequence ID" value="EDN77708.1"/>
    <property type="molecule type" value="Genomic_DNA"/>
</dbReference>
<proteinExistence type="predicted"/>
<name>A7B2T4_MEDG7</name>